<keyword evidence="3" id="KW-1185">Reference proteome</keyword>
<reference evidence="2 3" key="1">
    <citation type="submission" date="2023-01" db="EMBL/GenBank/DDBJ databases">
        <title>Analysis of 21 Apiospora genomes using comparative genomics revels a genus with tremendous synthesis potential of carbohydrate active enzymes and secondary metabolites.</title>
        <authorList>
            <person name="Sorensen T."/>
        </authorList>
    </citation>
    <scope>NUCLEOTIDE SEQUENCE [LARGE SCALE GENOMIC DNA]</scope>
    <source>
        <strain evidence="2 3">CBS 117206</strain>
    </source>
</reference>
<dbReference type="InterPro" id="IPR002575">
    <property type="entry name" value="Aminoglycoside_PTrfase"/>
</dbReference>
<dbReference type="InterPro" id="IPR051678">
    <property type="entry name" value="AGP_Transferase"/>
</dbReference>
<name>A0AAW0QNX0_9PEZI</name>
<sequence length="226" mass="26068">MRAVRGAFPNHEVPVPELFGWRQFGGKNFIYMSLIAGKTLREAWPTLTEVDKKSIQDDLKRTIVTLRQVTHGPLDPFIGSVSRGPTLDRFFRDGYFEGPLATIQSFNDWFLAAATRTKPGPDDPTRLLRHELYRDLLPDTGRICFTHADLTLSNIIISGELDSQRIAGIIDWEQAVWYPEYWEYCKLHFGVAENHEWLTAGWPDKVTEPFEDAFLAFGEYHNWHVL</sequence>
<proteinExistence type="predicted"/>
<dbReference type="SUPFAM" id="SSF56112">
    <property type="entry name" value="Protein kinase-like (PK-like)"/>
    <property type="match status" value="1"/>
</dbReference>
<accession>A0AAW0QNX0</accession>
<dbReference type="Gene3D" id="3.90.1200.10">
    <property type="match status" value="1"/>
</dbReference>
<evidence type="ECO:0000313" key="3">
    <source>
        <dbReference type="Proteomes" id="UP001392437"/>
    </source>
</evidence>
<protein>
    <submittedName>
        <fullName evidence="2">Phosphotransferase enzyme family protein</fullName>
    </submittedName>
</protein>
<dbReference type="PIRSF" id="PIRSF000707">
    <property type="entry name" value="Hygromycin-B_kinase"/>
    <property type="match status" value="1"/>
</dbReference>
<evidence type="ECO:0000259" key="1">
    <source>
        <dbReference type="Pfam" id="PF01636"/>
    </source>
</evidence>
<dbReference type="Pfam" id="PF01636">
    <property type="entry name" value="APH"/>
    <property type="match status" value="1"/>
</dbReference>
<comment type="caution">
    <text evidence="2">The sequence shown here is derived from an EMBL/GenBank/DDBJ whole genome shotgun (WGS) entry which is preliminary data.</text>
</comment>
<dbReference type="InterPro" id="IPR011009">
    <property type="entry name" value="Kinase-like_dom_sf"/>
</dbReference>
<dbReference type="PANTHER" id="PTHR21310:SF54">
    <property type="entry name" value="AMINOGLYCOSIDE PHOSPHOTRANSFERASE DOMAIN-CONTAINING PROTEIN"/>
    <property type="match status" value="1"/>
</dbReference>
<gene>
    <name evidence="2" type="ORF">PG999_007786</name>
</gene>
<dbReference type="InterPro" id="IPR016259">
    <property type="entry name" value="Hygromycin-B_Kinase"/>
</dbReference>
<organism evidence="2 3">
    <name type="scientific">Apiospora kogelbergensis</name>
    <dbReference type="NCBI Taxonomy" id="1337665"/>
    <lineage>
        <taxon>Eukaryota</taxon>
        <taxon>Fungi</taxon>
        <taxon>Dikarya</taxon>
        <taxon>Ascomycota</taxon>
        <taxon>Pezizomycotina</taxon>
        <taxon>Sordariomycetes</taxon>
        <taxon>Xylariomycetidae</taxon>
        <taxon>Amphisphaeriales</taxon>
        <taxon>Apiosporaceae</taxon>
        <taxon>Apiospora</taxon>
    </lineage>
</organism>
<dbReference type="PANTHER" id="PTHR21310">
    <property type="entry name" value="AMINOGLYCOSIDE PHOSPHOTRANSFERASE-RELATED-RELATED"/>
    <property type="match status" value="1"/>
</dbReference>
<feature type="domain" description="Aminoglycoside phosphotransferase" evidence="1">
    <location>
        <begin position="7"/>
        <end position="196"/>
    </location>
</feature>
<dbReference type="AlphaFoldDB" id="A0AAW0QNX0"/>
<dbReference type="Proteomes" id="UP001392437">
    <property type="component" value="Unassembled WGS sequence"/>
</dbReference>
<evidence type="ECO:0000313" key="2">
    <source>
        <dbReference type="EMBL" id="KAK8109649.1"/>
    </source>
</evidence>
<dbReference type="EMBL" id="JAQQWP010000007">
    <property type="protein sequence ID" value="KAK8109649.1"/>
    <property type="molecule type" value="Genomic_DNA"/>
</dbReference>